<reference evidence="1 2" key="2">
    <citation type="submission" date="2019-08" db="EMBL/GenBank/DDBJ databases">
        <title>Jejuicoccus antrihumi gen. nov., sp. nov., a new member of the family Dermacoccaceae isolated from a cave.</title>
        <authorList>
            <person name="Schumann P."/>
            <person name="Kim I.S."/>
        </authorList>
    </citation>
    <scope>NUCLEOTIDE SEQUENCE [LARGE SCALE GENOMIC DNA]</scope>
    <source>
        <strain evidence="1 2">C5-26</strain>
    </source>
</reference>
<evidence type="ECO:0000313" key="1">
    <source>
        <dbReference type="EMBL" id="TWP38291.1"/>
    </source>
</evidence>
<evidence type="ECO:0000313" key="2">
    <source>
        <dbReference type="Proteomes" id="UP000320244"/>
    </source>
</evidence>
<protein>
    <submittedName>
        <fullName evidence="1">Uncharacterized protein</fullName>
    </submittedName>
</protein>
<dbReference type="Proteomes" id="UP000320244">
    <property type="component" value="Unassembled WGS sequence"/>
</dbReference>
<dbReference type="AlphaFoldDB" id="A0A563E7W2"/>
<organism evidence="1 2">
    <name type="scientific">Leekyejoonella antrihumi</name>
    <dbReference type="NCBI Taxonomy" id="1660198"/>
    <lineage>
        <taxon>Bacteria</taxon>
        <taxon>Bacillati</taxon>
        <taxon>Actinomycetota</taxon>
        <taxon>Actinomycetes</taxon>
        <taxon>Micrococcales</taxon>
        <taxon>Dermacoccaceae</taxon>
        <taxon>Leekyejoonella</taxon>
    </lineage>
</organism>
<keyword evidence="2" id="KW-1185">Reference proteome</keyword>
<comment type="caution">
    <text evidence="1">The sequence shown here is derived from an EMBL/GenBank/DDBJ whole genome shotgun (WGS) entry which is preliminary data.</text>
</comment>
<dbReference type="EMBL" id="VCQV01000003">
    <property type="protein sequence ID" value="TWP38291.1"/>
    <property type="molecule type" value="Genomic_DNA"/>
</dbReference>
<accession>A0A563E7W2</accession>
<name>A0A563E7W2_9MICO</name>
<gene>
    <name evidence="1" type="ORF">FGL98_03520</name>
</gene>
<proteinExistence type="predicted"/>
<reference evidence="1 2" key="1">
    <citation type="submission" date="2019-05" db="EMBL/GenBank/DDBJ databases">
        <authorList>
            <person name="Lee S.D."/>
        </authorList>
    </citation>
    <scope>NUCLEOTIDE SEQUENCE [LARGE SCALE GENOMIC DNA]</scope>
    <source>
        <strain evidence="1 2">C5-26</strain>
    </source>
</reference>
<sequence length="70" mass="7582">MSDDRLACILRERGGVVVRGDLVGAGVRPAVIRRALVDGRRSGWLEVAMSCLRCPSSSRRRMGIRPSSAS</sequence>
<dbReference type="RefSeq" id="WP_146315269.1">
    <property type="nucleotide sequence ID" value="NZ_VCQV01000003.1"/>
</dbReference>